<keyword evidence="2" id="KW-1185">Reference proteome</keyword>
<gene>
    <name evidence="1" type="ORF">AYR53_11710</name>
</gene>
<reference evidence="1 2" key="1">
    <citation type="submission" date="2016-03" db="EMBL/GenBank/DDBJ databases">
        <title>Pediococcus and Lactobacillus from brewery environment - whole genome sequencing and assembly.</title>
        <authorList>
            <person name="Behr J."/>
            <person name="Geissler A.J."/>
            <person name="Vogel R.F."/>
        </authorList>
    </citation>
    <scope>NUCLEOTIDE SEQUENCE [LARGE SCALE GENOMIC DNA]</scope>
    <source>
        <strain evidence="1 2">TMW 1.1989</strain>
    </source>
</reference>
<dbReference type="OrthoDB" id="121684at2"/>
<name>A0A192H3J0_9LACO</name>
<proteinExistence type="predicted"/>
<sequence>MKYRYKQLFKAEQFDGSDKMRKKYFINRHREVNSYIDNITDRNEINVAGPWQYALKTPKGEKQLSVGDWILVDNKGLFSSVTDEFFKENYELVE</sequence>
<dbReference type="STRING" id="375175.AYR53_11710"/>
<protein>
    <submittedName>
        <fullName evidence="1">Uncharacterized protein</fullName>
    </submittedName>
</protein>
<dbReference type="RefSeq" id="WP_068280158.1">
    <property type="nucleotide sequence ID" value="NZ_CP014873.1"/>
</dbReference>
<organism evidence="1 2">
    <name type="scientific">Loigolactobacillus backii</name>
    <dbReference type="NCBI Taxonomy" id="375175"/>
    <lineage>
        <taxon>Bacteria</taxon>
        <taxon>Bacillati</taxon>
        <taxon>Bacillota</taxon>
        <taxon>Bacilli</taxon>
        <taxon>Lactobacillales</taxon>
        <taxon>Lactobacillaceae</taxon>
        <taxon>Loigolactobacillus</taxon>
    </lineage>
</organism>
<accession>A0A192H3J0</accession>
<dbReference type="AlphaFoldDB" id="A0A192H3J0"/>
<evidence type="ECO:0000313" key="2">
    <source>
        <dbReference type="Proteomes" id="UP000078582"/>
    </source>
</evidence>
<evidence type="ECO:0000313" key="1">
    <source>
        <dbReference type="EMBL" id="ANK63379.1"/>
    </source>
</evidence>
<dbReference type="GeneID" id="42982928"/>
<dbReference type="Proteomes" id="UP000078582">
    <property type="component" value="Chromosome"/>
</dbReference>
<dbReference type="EMBL" id="CP014873">
    <property type="protein sequence ID" value="ANK63379.1"/>
    <property type="molecule type" value="Genomic_DNA"/>
</dbReference>